<organism evidence="15 16">
    <name type="scientific">Dioscorea cayennensis subsp. rotundata</name>
    <name type="common">White Guinea yam</name>
    <name type="synonym">Dioscorea rotundata</name>
    <dbReference type="NCBI Taxonomy" id="55577"/>
    <lineage>
        <taxon>Eukaryota</taxon>
        <taxon>Viridiplantae</taxon>
        <taxon>Streptophyta</taxon>
        <taxon>Embryophyta</taxon>
        <taxon>Tracheophyta</taxon>
        <taxon>Spermatophyta</taxon>
        <taxon>Magnoliopsida</taxon>
        <taxon>Liliopsida</taxon>
        <taxon>Dioscoreales</taxon>
        <taxon>Dioscoreaceae</taxon>
        <taxon>Dioscorea</taxon>
    </lineage>
</organism>
<dbReference type="GO" id="GO:0020037">
    <property type="term" value="F:heme binding"/>
    <property type="evidence" value="ECO:0007669"/>
    <property type="project" value="InterPro"/>
</dbReference>
<evidence type="ECO:0000313" key="16">
    <source>
        <dbReference type="RefSeq" id="XP_039136924.1"/>
    </source>
</evidence>
<keyword evidence="10 14" id="KW-0472">Membrane</keyword>
<evidence type="ECO:0000256" key="5">
    <source>
        <dbReference type="ARBA" id="ARBA00022723"/>
    </source>
</evidence>
<reference evidence="16" key="1">
    <citation type="submission" date="2025-08" db="UniProtKB">
        <authorList>
            <consortium name="RefSeq"/>
        </authorList>
    </citation>
    <scope>IDENTIFICATION</scope>
</reference>
<dbReference type="PRINTS" id="PR00463">
    <property type="entry name" value="EP450I"/>
</dbReference>
<evidence type="ECO:0000256" key="7">
    <source>
        <dbReference type="ARBA" id="ARBA00023002"/>
    </source>
</evidence>
<evidence type="ECO:0000256" key="13">
    <source>
        <dbReference type="SAM" id="MobiDB-lite"/>
    </source>
</evidence>
<dbReference type="InterPro" id="IPR036396">
    <property type="entry name" value="Cyt_P450_sf"/>
</dbReference>
<feature type="transmembrane region" description="Helical" evidence="14">
    <location>
        <begin position="6"/>
        <end position="24"/>
    </location>
</feature>
<feature type="region of interest" description="Disordered" evidence="13">
    <location>
        <begin position="434"/>
        <end position="459"/>
    </location>
</feature>
<evidence type="ECO:0000256" key="6">
    <source>
        <dbReference type="ARBA" id="ARBA00022989"/>
    </source>
</evidence>
<accession>A0AB40CAL4</accession>
<dbReference type="GO" id="GO:0005506">
    <property type="term" value="F:iron ion binding"/>
    <property type="evidence" value="ECO:0007669"/>
    <property type="project" value="InterPro"/>
</dbReference>
<proteinExistence type="inferred from homology"/>
<keyword evidence="5 11" id="KW-0479">Metal-binding</keyword>
<evidence type="ECO:0000256" key="11">
    <source>
        <dbReference type="PIRSR" id="PIRSR602401-1"/>
    </source>
</evidence>
<dbReference type="FunFam" id="1.10.630.10:FF:000081">
    <property type="entry name" value="Cytochrome P450 CYP81N5"/>
    <property type="match status" value="1"/>
</dbReference>
<comment type="similarity">
    <text evidence="2 12">Belongs to the cytochrome P450 family.</text>
</comment>
<evidence type="ECO:0000256" key="4">
    <source>
        <dbReference type="ARBA" id="ARBA00022692"/>
    </source>
</evidence>
<dbReference type="InterPro" id="IPR017972">
    <property type="entry name" value="Cyt_P450_CS"/>
</dbReference>
<dbReference type="InterPro" id="IPR001128">
    <property type="entry name" value="Cyt_P450"/>
</dbReference>
<dbReference type="CDD" id="cd20653">
    <property type="entry name" value="CYP81"/>
    <property type="match status" value="1"/>
</dbReference>
<dbReference type="Proteomes" id="UP001515500">
    <property type="component" value="Chromosome 13"/>
</dbReference>
<keyword evidence="3 11" id="KW-0349">Heme</keyword>
<dbReference type="GO" id="GO:0016020">
    <property type="term" value="C:membrane"/>
    <property type="evidence" value="ECO:0007669"/>
    <property type="project" value="UniProtKB-SubCell"/>
</dbReference>
<feature type="compositionally biased region" description="Basic and acidic residues" evidence="13">
    <location>
        <begin position="443"/>
        <end position="454"/>
    </location>
</feature>
<dbReference type="GO" id="GO:0004497">
    <property type="term" value="F:monooxygenase activity"/>
    <property type="evidence" value="ECO:0007669"/>
    <property type="project" value="UniProtKB-KW"/>
</dbReference>
<comment type="cofactor">
    <cofactor evidence="11">
        <name>heme</name>
        <dbReference type="ChEBI" id="CHEBI:30413"/>
    </cofactor>
</comment>
<keyword evidence="15" id="KW-1185">Reference proteome</keyword>
<dbReference type="GeneID" id="120274457"/>
<dbReference type="PANTHER" id="PTHR47947">
    <property type="entry name" value="CYTOCHROME P450 82C3-RELATED"/>
    <property type="match status" value="1"/>
</dbReference>
<keyword evidence="8 11" id="KW-0408">Iron</keyword>
<evidence type="ECO:0000256" key="9">
    <source>
        <dbReference type="ARBA" id="ARBA00023033"/>
    </source>
</evidence>
<evidence type="ECO:0000256" key="8">
    <source>
        <dbReference type="ARBA" id="ARBA00023004"/>
    </source>
</evidence>
<evidence type="ECO:0000256" key="10">
    <source>
        <dbReference type="ARBA" id="ARBA00023136"/>
    </source>
</evidence>
<evidence type="ECO:0000313" key="15">
    <source>
        <dbReference type="Proteomes" id="UP001515500"/>
    </source>
</evidence>
<dbReference type="GO" id="GO:0016705">
    <property type="term" value="F:oxidoreductase activity, acting on paired donors, with incorporation or reduction of molecular oxygen"/>
    <property type="evidence" value="ECO:0007669"/>
    <property type="project" value="InterPro"/>
</dbReference>
<sequence length="530" mass="59894">MEDLFFSITTLSFILLLSSLLILIKLHNNNKRKPNPNPNPPSVPGLPLIGHLHLLNHPIHRALAHLSDLHGPILLLRFGSRPVLLISSSSGADECFTVNDVTFANRPRFLAGKYLGYNYRILVWASYGPHWRNLRRITTLEVLSTHRVLSSSHLRSDEVFSLVKTLLHDYSGPGFHFTELKTKFFGLTYNIIMRMLANKRYYGDTEESSSEAGKEFRELARETFVLSGASNAADFLPVVRWFDIGGHERRLKRLSRRKNKLFQGLIDEHKMKESRSQDVDSSPAGRSTVIDLLLSMQESDPEQYDDDVIKGFIELMLVAGTDTSAATMEWTMSLLLNNPQTLEKLRAEIDANVSQGSLLQEADFPKLPYLHAVIKESMRLYPASPFLFPHESSQDCTVGGFNVPSGTMILVNVWKIHRDPELWEEPDKFKPERFLKTNSSDQKSTDEQGIKEGSKMMPFGMGRRRCPGEGLVMKVVPLVVGTLVQCFEWERVGEEEVDMSEGIGASIPKAKPLEAMFKPRESLTALLNQL</sequence>
<dbReference type="Pfam" id="PF00067">
    <property type="entry name" value="p450"/>
    <property type="match status" value="1"/>
</dbReference>
<comment type="subcellular location">
    <subcellularLocation>
        <location evidence="1">Membrane</location>
        <topology evidence="1">Single-pass membrane protein</topology>
    </subcellularLocation>
</comment>
<evidence type="ECO:0000256" key="2">
    <source>
        <dbReference type="ARBA" id="ARBA00010617"/>
    </source>
</evidence>
<name>A0AB40CAL4_DIOCR</name>
<keyword evidence="6 14" id="KW-1133">Transmembrane helix</keyword>
<dbReference type="InterPro" id="IPR002401">
    <property type="entry name" value="Cyt_P450_E_grp-I"/>
</dbReference>
<keyword evidence="7 12" id="KW-0560">Oxidoreductase</keyword>
<dbReference type="RefSeq" id="XP_039136924.1">
    <property type="nucleotide sequence ID" value="XM_039280990.1"/>
</dbReference>
<dbReference type="PROSITE" id="PS00086">
    <property type="entry name" value="CYTOCHROME_P450"/>
    <property type="match status" value="1"/>
</dbReference>
<dbReference type="SUPFAM" id="SSF48264">
    <property type="entry name" value="Cytochrome P450"/>
    <property type="match status" value="1"/>
</dbReference>
<gene>
    <name evidence="16" type="primary">LOC120274457</name>
</gene>
<feature type="binding site" description="axial binding residue" evidence="11">
    <location>
        <position position="466"/>
    </location>
    <ligand>
        <name>heme</name>
        <dbReference type="ChEBI" id="CHEBI:30413"/>
    </ligand>
    <ligandPart>
        <name>Fe</name>
        <dbReference type="ChEBI" id="CHEBI:18248"/>
    </ligandPart>
</feature>
<evidence type="ECO:0000256" key="14">
    <source>
        <dbReference type="SAM" id="Phobius"/>
    </source>
</evidence>
<dbReference type="InterPro" id="IPR050651">
    <property type="entry name" value="Plant_Cytochrome_P450_Monoox"/>
</dbReference>
<evidence type="ECO:0000256" key="1">
    <source>
        <dbReference type="ARBA" id="ARBA00004167"/>
    </source>
</evidence>
<keyword evidence="4 14" id="KW-0812">Transmembrane</keyword>
<evidence type="ECO:0000256" key="12">
    <source>
        <dbReference type="RuleBase" id="RU000461"/>
    </source>
</evidence>
<protein>
    <submittedName>
        <fullName evidence="16">Cytochrome P450 81Q32-like</fullName>
    </submittedName>
</protein>
<dbReference type="PRINTS" id="PR00385">
    <property type="entry name" value="P450"/>
</dbReference>
<keyword evidence="9 12" id="KW-0503">Monooxygenase</keyword>
<dbReference type="Gene3D" id="1.10.630.10">
    <property type="entry name" value="Cytochrome P450"/>
    <property type="match status" value="1"/>
</dbReference>
<dbReference type="AlphaFoldDB" id="A0AB40CAL4"/>
<dbReference type="PANTHER" id="PTHR47947:SF62">
    <property type="entry name" value="CYTOCHROME P450, FAMILY 81, SUBFAMILY D, POLYPEPTIDE 5"/>
    <property type="match status" value="1"/>
</dbReference>
<evidence type="ECO:0000256" key="3">
    <source>
        <dbReference type="ARBA" id="ARBA00022617"/>
    </source>
</evidence>